<feature type="compositionally biased region" description="Basic and acidic residues" evidence="1">
    <location>
        <begin position="93"/>
        <end position="112"/>
    </location>
</feature>
<dbReference type="PROSITE" id="PS50048">
    <property type="entry name" value="ZN2_CY6_FUNGAL_2"/>
    <property type="match status" value="1"/>
</dbReference>
<protein>
    <recommendedName>
        <fullName evidence="2">Zn(2)-C6 fungal-type domain-containing protein</fullName>
    </recommendedName>
</protein>
<dbReference type="GO" id="GO:0000981">
    <property type="term" value="F:DNA-binding transcription factor activity, RNA polymerase II-specific"/>
    <property type="evidence" value="ECO:0007669"/>
    <property type="project" value="InterPro"/>
</dbReference>
<sequence length="182" mass="19988">MDSSSSSTSPPLQRGQACTNCRRRKIKCDGRRPTCDSCRLHPPRSRAPCVFDSAPDMHLQARIRFDTDRKAEAAEDDPSNIRLSQPYMPPDVSGKEDGPVQSDHEGSGRDAVEANSQTDEDSFIAPDTDIQCVSIMILVAGRLTTRSSSSLSQYAAEASMKVIRQLSDDWGVGIEELEGDER</sequence>
<dbReference type="Gene3D" id="4.10.240.10">
    <property type="entry name" value="Zn(2)-C6 fungal-type DNA-binding domain"/>
    <property type="match status" value="1"/>
</dbReference>
<dbReference type="GO" id="GO:0008270">
    <property type="term" value="F:zinc ion binding"/>
    <property type="evidence" value="ECO:0007669"/>
    <property type="project" value="InterPro"/>
</dbReference>
<feature type="domain" description="Zn(2)-C6 fungal-type" evidence="2">
    <location>
        <begin position="17"/>
        <end position="51"/>
    </location>
</feature>
<reference evidence="3" key="1">
    <citation type="submission" date="2023-03" db="EMBL/GenBank/DDBJ databases">
        <title>Massive genome expansion in bonnet fungi (Mycena s.s.) driven by repeated elements and novel gene families across ecological guilds.</title>
        <authorList>
            <consortium name="Lawrence Berkeley National Laboratory"/>
            <person name="Harder C.B."/>
            <person name="Miyauchi S."/>
            <person name="Viragh M."/>
            <person name="Kuo A."/>
            <person name="Thoen E."/>
            <person name="Andreopoulos B."/>
            <person name="Lu D."/>
            <person name="Skrede I."/>
            <person name="Drula E."/>
            <person name="Henrissat B."/>
            <person name="Morin E."/>
            <person name="Kohler A."/>
            <person name="Barry K."/>
            <person name="LaButti K."/>
            <person name="Morin E."/>
            <person name="Salamov A."/>
            <person name="Lipzen A."/>
            <person name="Mereny Z."/>
            <person name="Hegedus B."/>
            <person name="Baldrian P."/>
            <person name="Stursova M."/>
            <person name="Weitz H."/>
            <person name="Taylor A."/>
            <person name="Grigoriev I.V."/>
            <person name="Nagy L.G."/>
            <person name="Martin F."/>
            <person name="Kauserud H."/>
        </authorList>
    </citation>
    <scope>NUCLEOTIDE SEQUENCE</scope>
    <source>
        <strain evidence="3">9284</strain>
    </source>
</reference>
<proteinExistence type="predicted"/>
<evidence type="ECO:0000313" key="3">
    <source>
        <dbReference type="EMBL" id="KAJ7622138.1"/>
    </source>
</evidence>
<evidence type="ECO:0000256" key="1">
    <source>
        <dbReference type="SAM" id="MobiDB-lite"/>
    </source>
</evidence>
<evidence type="ECO:0000259" key="2">
    <source>
        <dbReference type="PROSITE" id="PS50048"/>
    </source>
</evidence>
<organism evidence="3 4">
    <name type="scientific">Roridomyces roridus</name>
    <dbReference type="NCBI Taxonomy" id="1738132"/>
    <lineage>
        <taxon>Eukaryota</taxon>
        <taxon>Fungi</taxon>
        <taxon>Dikarya</taxon>
        <taxon>Basidiomycota</taxon>
        <taxon>Agaricomycotina</taxon>
        <taxon>Agaricomycetes</taxon>
        <taxon>Agaricomycetidae</taxon>
        <taxon>Agaricales</taxon>
        <taxon>Marasmiineae</taxon>
        <taxon>Mycenaceae</taxon>
        <taxon>Roridomyces</taxon>
    </lineage>
</organism>
<dbReference type="Proteomes" id="UP001221142">
    <property type="component" value="Unassembled WGS sequence"/>
</dbReference>
<feature type="region of interest" description="Disordered" evidence="1">
    <location>
        <begin position="64"/>
        <end position="125"/>
    </location>
</feature>
<dbReference type="CDD" id="cd00067">
    <property type="entry name" value="GAL4"/>
    <property type="match status" value="1"/>
</dbReference>
<dbReference type="SMART" id="SM00066">
    <property type="entry name" value="GAL4"/>
    <property type="match status" value="1"/>
</dbReference>
<name>A0AAD7FJ83_9AGAR</name>
<dbReference type="AlphaFoldDB" id="A0AAD7FJ83"/>
<evidence type="ECO:0000313" key="4">
    <source>
        <dbReference type="Proteomes" id="UP001221142"/>
    </source>
</evidence>
<dbReference type="InterPro" id="IPR001138">
    <property type="entry name" value="Zn2Cys6_DnaBD"/>
</dbReference>
<feature type="compositionally biased region" description="Basic and acidic residues" evidence="1">
    <location>
        <begin position="64"/>
        <end position="73"/>
    </location>
</feature>
<dbReference type="InterPro" id="IPR036864">
    <property type="entry name" value="Zn2-C6_fun-type_DNA-bd_sf"/>
</dbReference>
<dbReference type="EMBL" id="JARKIF010000015">
    <property type="protein sequence ID" value="KAJ7622138.1"/>
    <property type="molecule type" value="Genomic_DNA"/>
</dbReference>
<accession>A0AAD7FJ83</accession>
<comment type="caution">
    <text evidence="3">The sequence shown here is derived from an EMBL/GenBank/DDBJ whole genome shotgun (WGS) entry which is preliminary data.</text>
</comment>
<dbReference type="SUPFAM" id="SSF57701">
    <property type="entry name" value="Zn2/Cys6 DNA-binding domain"/>
    <property type="match status" value="1"/>
</dbReference>
<dbReference type="Pfam" id="PF00172">
    <property type="entry name" value="Zn_clus"/>
    <property type="match status" value="1"/>
</dbReference>
<gene>
    <name evidence="3" type="ORF">FB45DRAFT_1006174</name>
</gene>
<keyword evidence="4" id="KW-1185">Reference proteome</keyword>